<dbReference type="InterPro" id="IPR007592">
    <property type="entry name" value="GEBP"/>
</dbReference>
<protein>
    <submittedName>
        <fullName evidence="5">Probable transcription factor At4g01260</fullName>
    </submittedName>
</protein>
<feature type="region of interest" description="Disordered" evidence="2">
    <location>
        <begin position="1"/>
        <end position="94"/>
    </location>
</feature>
<reference evidence="4" key="1">
    <citation type="journal article" date="2014" name="Nat. Commun.">
        <title>The emerging biofuel crop Camelina sativa retains a highly undifferentiated hexaploid genome structure.</title>
        <authorList>
            <person name="Kagale S."/>
            <person name="Koh C."/>
            <person name="Nixon J."/>
            <person name="Bollina V."/>
            <person name="Clarke W.E."/>
            <person name="Tuteja R."/>
            <person name="Spillane C."/>
            <person name="Robinson S.J."/>
            <person name="Links M.G."/>
            <person name="Clarke C."/>
            <person name="Higgins E.E."/>
            <person name="Huebert T."/>
            <person name="Sharpe A.G."/>
            <person name="Parkin I.A."/>
        </authorList>
    </citation>
    <scope>NUCLEOTIDE SEQUENCE [LARGE SCALE GENOMIC DNA]</scope>
    <source>
        <strain evidence="4">cv. DH55</strain>
    </source>
</reference>
<evidence type="ECO:0000256" key="2">
    <source>
        <dbReference type="SAM" id="MobiDB-lite"/>
    </source>
</evidence>
<keyword evidence="4" id="KW-1185">Reference proteome</keyword>
<dbReference type="InterPro" id="IPR053932">
    <property type="entry name" value="GeBP-like_DBD"/>
</dbReference>
<name>A0ABM0WQ90_CAMSA</name>
<evidence type="ECO:0000259" key="3">
    <source>
        <dbReference type="Pfam" id="PF04504"/>
    </source>
</evidence>
<sequence>MAPKQPEKIENPPVASSSEEESGSESGSSSSEESDSSSDDVVVSKHSGSKTTTTPTHVETLPESSKAKAKRPLEETEEGSKKKMKTSEDLKSDEKPKQNLFARIFSEDDDVFLLHRIIDFTAKTGNPTENMDAFYEYVKKSLSFDASKDQLVTKVRNLRRKFDEKILKSLEKGITEEEQIVFPKVFDQTCFDLSRKIWGTDGILPCKSKKVRQEQLEGRIKDEENEKPQRHVITPSLSSALEIFSLYKSVNPNSFLDEVAWIACWDKVKDGPKKLVLEEKMKKIKSVDEELCLMKIDVLADASKTMFKQDGGSTSGK</sequence>
<proteinExistence type="inferred from homology"/>
<evidence type="ECO:0000313" key="5">
    <source>
        <dbReference type="RefSeq" id="XP_010474628.1"/>
    </source>
</evidence>
<comment type="similarity">
    <text evidence="1">Belongs to the GeBP family.</text>
</comment>
<feature type="domain" description="Glabrous enhancer-binding protein-like DBD" evidence="3">
    <location>
        <begin position="101"/>
        <end position="199"/>
    </location>
</feature>
<dbReference type="PANTHER" id="PTHR31662">
    <property type="entry name" value="BNAANNG10740D PROTEIN-RELATED"/>
    <property type="match status" value="1"/>
</dbReference>
<dbReference type="Pfam" id="PF04504">
    <property type="entry name" value="GeBP-like_DBD"/>
    <property type="match status" value="1"/>
</dbReference>
<organism evidence="4 5">
    <name type="scientific">Camelina sativa</name>
    <name type="common">False flax</name>
    <name type="synonym">Myagrum sativum</name>
    <dbReference type="NCBI Taxonomy" id="90675"/>
    <lineage>
        <taxon>Eukaryota</taxon>
        <taxon>Viridiplantae</taxon>
        <taxon>Streptophyta</taxon>
        <taxon>Embryophyta</taxon>
        <taxon>Tracheophyta</taxon>
        <taxon>Spermatophyta</taxon>
        <taxon>Magnoliopsida</taxon>
        <taxon>eudicotyledons</taxon>
        <taxon>Gunneridae</taxon>
        <taxon>Pentapetalae</taxon>
        <taxon>rosids</taxon>
        <taxon>malvids</taxon>
        <taxon>Brassicales</taxon>
        <taxon>Brassicaceae</taxon>
        <taxon>Camelineae</taxon>
        <taxon>Camelina</taxon>
    </lineage>
</organism>
<evidence type="ECO:0000313" key="4">
    <source>
        <dbReference type="Proteomes" id="UP000694864"/>
    </source>
</evidence>
<feature type="compositionally biased region" description="Basic and acidic residues" evidence="2">
    <location>
        <begin position="71"/>
        <end position="94"/>
    </location>
</feature>
<feature type="compositionally biased region" description="Low complexity" evidence="2">
    <location>
        <begin position="39"/>
        <end position="56"/>
    </location>
</feature>
<reference evidence="5" key="2">
    <citation type="submission" date="2025-08" db="UniProtKB">
        <authorList>
            <consortium name="RefSeq"/>
        </authorList>
    </citation>
    <scope>IDENTIFICATION</scope>
    <source>
        <tissue evidence="5">Leaf</tissue>
    </source>
</reference>
<evidence type="ECO:0000256" key="1">
    <source>
        <dbReference type="ARBA" id="ARBA00010820"/>
    </source>
</evidence>
<dbReference type="RefSeq" id="XP_010474628.1">
    <property type="nucleotide sequence ID" value="XM_010476326.1"/>
</dbReference>
<accession>A0ABM0WQ90</accession>
<dbReference type="PANTHER" id="PTHR31662:SF51">
    <property type="entry name" value="GLABROUS1 ENHANCER-BINDING PROTEIN-LIKE"/>
    <property type="match status" value="1"/>
</dbReference>
<dbReference type="Proteomes" id="UP000694864">
    <property type="component" value="Chromosome 2"/>
</dbReference>
<feature type="compositionally biased region" description="Basic and acidic residues" evidence="2">
    <location>
        <begin position="1"/>
        <end position="10"/>
    </location>
</feature>
<dbReference type="GeneID" id="104754189"/>
<gene>
    <name evidence="5" type="primary">LOC104754189</name>
</gene>